<sequence length="221" mass="24331">MLTGVVQPGSRLLDIGTGPTVYQLISASRFCTEIVCAEYAEANRAEVLKWIKGEPDAYDWNSSFQYVAGLEGDSSSWEARKLHLRDAIKAVIPCDVTKPDPLTPHEYEQFDAITSMKCLEAACPTRESYSEAVRSITRLLKPGGTLVMISVISESFHTIGGQKFFTLTLDENFIEEVLKDAGFNAIDIKTFPAPRLNQDSSIWDSNVSDFGGMAVVHASKV</sequence>
<dbReference type="OrthoDB" id="10050085at2759"/>
<keyword evidence="2" id="KW-0489">Methyltransferase</keyword>
<dbReference type="SUPFAM" id="SSF53335">
    <property type="entry name" value="S-adenosyl-L-methionine-dependent methyltransferases"/>
    <property type="match status" value="1"/>
</dbReference>
<protein>
    <submittedName>
        <fullName evidence="6">Nicotinamide N-methyltransferase-like</fullName>
    </submittedName>
</protein>
<gene>
    <name evidence="6" type="primary">LOC109478432</name>
</gene>
<dbReference type="NCBIfam" id="NF041360">
    <property type="entry name" value="GntF_guanitoxin"/>
    <property type="match status" value="1"/>
</dbReference>
<keyword evidence="3" id="KW-0808">Transferase</keyword>
<proteinExistence type="inferred from homology"/>
<keyword evidence="5" id="KW-1185">Reference proteome</keyword>
<accession>A0A6P4ZFJ8</accession>
<dbReference type="PANTHER" id="PTHR10867">
    <property type="entry name" value="NNMT/PNMT/TEMT FAMILY MEMBER"/>
    <property type="match status" value="1"/>
</dbReference>
<dbReference type="RefSeq" id="XP_019635523.1">
    <property type="nucleotide sequence ID" value="XM_019779964.1"/>
</dbReference>
<dbReference type="GO" id="GO:0005829">
    <property type="term" value="C:cytosol"/>
    <property type="evidence" value="ECO:0007669"/>
    <property type="project" value="TreeGrafter"/>
</dbReference>
<dbReference type="AlphaFoldDB" id="A0A6P4ZFJ8"/>
<evidence type="ECO:0000256" key="4">
    <source>
        <dbReference type="ARBA" id="ARBA00022691"/>
    </source>
</evidence>
<dbReference type="GO" id="GO:0032259">
    <property type="term" value="P:methylation"/>
    <property type="evidence" value="ECO:0007669"/>
    <property type="project" value="UniProtKB-KW"/>
</dbReference>
<evidence type="ECO:0000313" key="6">
    <source>
        <dbReference type="RefSeq" id="XP_019635523.1"/>
    </source>
</evidence>
<dbReference type="InterPro" id="IPR029063">
    <property type="entry name" value="SAM-dependent_MTases_sf"/>
</dbReference>
<dbReference type="InterPro" id="IPR000940">
    <property type="entry name" value="NNMT_TEMT_trans"/>
</dbReference>
<dbReference type="GO" id="GO:0008170">
    <property type="term" value="F:N-methyltransferase activity"/>
    <property type="evidence" value="ECO:0007669"/>
    <property type="project" value="TreeGrafter"/>
</dbReference>
<dbReference type="Proteomes" id="UP000515135">
    <property type="component" value="Unplaced"/>
</dbReference>
<comment type="similarity">
    <text evidence="1">Belongs to the class I-like SAM-binding methyltransferase superfamily. NNMT/PNMT/TEMT family.</text>
</comment>
<evidence type="ECO:0000313" key="5">
    <source>
        <dbReference type="Proteomes" id="UP000515135"/>
    </source>
</evidence>
<dbReference type="Gene3D" id="3.40.50.150">
    <property type="entry name" value="Vaccinia Virus protein VP39"/>
    <property type="match status" value="1"/>
</dbReference>
<evidence type="ECO:0000256" key="1">
    <source>
        <dbReference type="ARBA" id="ARBA00007996"/>
    </source>
</evidence>
<dbReference type="Pfam" id="PF01234">
    <property type="entry name" value="NNMT_PNMT_TEMT"/>
    <property type="match status" value="1"/>
</dbReference>
<dbReference type="KEGG" id="bbel:109478432"/>
<dbReference type="CDD" id="cd02440">
    <property type="entry name" value="AdoMet_MTases"/>
    <property type="match status" value="1"/>
</dbReference>
<keyword evidence="4" id="KW-0949">S-adenosyl-L-methionine</keyword>
<dbReference type="InterPro" id="IPR053384">
    <property type="entry name" value="SAM-dep_methyltransferase"/>
</dbReference>
<name>A0A6P4ZFJ8_BRABE</name>
<dbReference type="PROSITE" id="PS51681">
    <property type="entry name" value="SAM_MT_NNMT_PNMT_TEMT"/>
    <property type="match status" value="1"/>
</dbReference>
<dbReference type="GeneID" id="109478432"/>
<organism evidence="5 6">
    <name type="scientific">Branchiostoma belcheri</name>
    <name type="common">Amphioxus</name>
    <dbReference type="NCBI Taxonomy" id="7741"/>
    <lineage>
        <taxon>Eukaryota</taxon>
        <taxon>Metazoa</taxon>
        <taxon>Chordata</taxon>
        <taxon>Cephalochordata</taxon>
        <taxon>Leptocardii</taxon>
        <taxon>Amphioxiformes</taxon>
        <taxon>Branchiostomatidae</taxon>
        <taxon>Branchiostoma</taxon>
    </lineage>
</organism>
<reference evidence="6" key="1">
    <citation type="submission" date="2025-08" db="UniProtKB">
        <authorList>
            <consortium name="RefSeq"/>
        </authorList>
    </citation>
    <scope>IDENTIFICATION</scope>
    <source>
        <tissue evidence="6">Gonad</tissue>
    </source>
</reference>
<evidence type="ECO:0000256" key="2">
    <source>
        <dbReference type="ARBA" id="ARBA00022603"/>
    </source>
</evidence>
<dbReference type="PANTHER" id="PTHR10867:SF17">
    <property type="entry name" value="NICOTINAMIDE N-METHYLTRANSFERASE"/>
    <property type="match status" value="1"/>
</dbReference>
<evidence type="ECO:0000256" key="3">
    <source>
        <dbReference type="ARBA" id="ARBA00022679"/>
    </source>
</evidence>